<dbReference type="EMBL" id="FPIB01000010">
    <property type="protein sequence ID" value="SFV90187.1"/>
    <property type="molecule type" value="Genomic_DNA"/>
</dbReference>
<dbReference type="GO" id="GO:0003677">
    <property type="term" value="F:DNA binding"/>
    <property type="evidence" value="ECO:0007669"/>
    <property type="project" value="UniProtKB-KW"/>
</dbReference>
<dbReference type="PROSITE" id="PS50943">
    <property type="entry name" value="HTH_CROC1"/>
    <property type="match status" value="1"/>
</dbReference>
<protein>
    <submittedName>
        <fullName evidence="2">DNA-binding protein, putative</fullName>
    </submittedName>
</protein>
<evidence type="ECO:0000259" key="1">
    <source>
        <dbReference type="PROSITE" id="PS50943"/>
    </source>
</evidence>
<sequence>MQTAKRPTFADFKKKALQDEEVRKEYDALKPLFAIKKQLVAARIAKGLTQDEIAKKIGTSKSNISRLESFNNSYMPNLATLMKYAEALGMRLDIGLR</sequence>
<name>A0A1W1E8J9_9ZZZZ</name>
<dbReference type="Gene3D" id="1.10.260.40">
    <property type="entry name" value="lambda repressor-like DNA-binding domains"/>
    <property type="match status" value="1"/>
</dbReference>
<dbReference type="SMART" id="SM00530">
    <property type="entry name" value="HTH_XRE"/>
    <property type="match status" value="1"/>
</dbReference>
<dbReference type="AlphaFoldDB" id="A0A1W1E8J9"/>
<dbReference type="InterPro" id="IPR010982">
    <property type="entry name" value="Lambda_DNA-bd_dom_sf"/>
</dbReference>
<dbReference type="InterPro" id="IPR001387">
    <property type="entry name" value="Cro/C1-type_HTH"/>
</dbReference>
<feature type="domain" description="HTH cro/C1-type" evidence="1">
    <location>
        <begin position="39"/>
        <end position="96"/>
    </location>
</feature>
<reference evidence="2" key="1">
    <citation type="submission" date="2016-10" db="EMBL/GenBank/DDBJ databases">
        <authorList>
            <person name="de Groot N.N."/>
        </authorList>
    </citation>
    <scope>NUCLEOTIDE SEQUENCE</scope>
</reference>
<dbReference type="Pfam" id="PF01381">
    <property type="entry name" value="HTH_3"/>
    <property type="match status" value="1"/>
</dbReference>
<accession>A0A1W1E8J9</accession>
<organism evidence="2">
    <name type="scientific">hydrothermal vent metagenome</name>
    <dbReference type="NCBI Taxonomy" id="652676"/>
    <lineage>
        <taxon>unclassified sequences</taxon>
        <taxon>metagenomes</taxon>
        <taxon>ecological metagenomes</taxon>
    </lineage>
</organism>
<evidence type="ECO:0000313" key="2">
    <source>
        <dbReference type="EMBL" id="SFV90187.1"/>
    </source>
</evidence>
<proteinExistence type="predicted"/>
<keyword evidence="2" id="KW-0238">DNA-binding</keyword>
<dbReference type="CDD" id="cd00093">
    <property type="entry name" value="HTH_XRE"/>
    <property type="match status" value="1"/>
</dbReference>
<dbReference type="SUPFAM" id="SSF47413">
    <property type="entry name" value="lambda repressor-like DNA-binding domains"/>
    <property type="match status" value="1"/>
</dbReference>
<gene>
    <name evidence="2" type="ORF">MNB_SV-4-1303</name>
</gene>